<organism evidence="6 7">
    <name type="scientific">Candidimonas nitroreducens</name>
    <dbReference type="NCBI Taxonomy" id="683354"/>
    <lineage>
        <taxon>Bacteria</taxon>
        <taxon>Pseudomonadati</taxon>
        <taxon>Pseudomonadota</taxon>
        <taxon>Betaproteobacteria</taxon>
        <taxon>Burkholderiales</taxon>
        <taxon>Alcaligenaceae</taxon>
        <taxon>Candidimonas</taxon>
    </lineage>
</organism>
<dbReference type="InterPro" id="IPR014757">
    <property type="entry name" value="Tscrpt_reg_IclR_C"/>
</dbReference>
<dbReference type="InterPro" id="IPR036390">
    <property type="entry name" value="WH_DNA-bd_sf"/>
</dbReference>
<evidence type="ECO:0000256" key="2">
    <source>
        <dbReference type="ARBA" id="ARBA00023125"/>
    </source>
</evidence>
<reference evidence="7" key="1">
    <citation type="submission" date="2017-06" db="EMBL/GenBank/DDBJ databases">
        <title>Herbaspirillum phytohormonus sp. nov., isolated from the root nodule of Robinia pseudoacacia in lead-zinc mine.</title>
        <authorList>
            <person name="Fan M."/>
            <person name="Lin Y."/>
        </authorList>
    </citation>
    <scope>NUCLEOTIDE SEQUENCE [LARGE SCALE GENOMIC DNA]</scope>
    <source>
        <strain evidence="7">SC-089</strain>
    </source>
</reference>
<dbReference type="Gene3D" id="3.30.450.40">
    <property type="match status" value="1"/>
</dbReference>
<evidence type="ECO:0000259" key="5">
    <source>
        <dbReference type="PROSITE" id="PS51078"/>
    </source>
</evidence>
<keyword evidence="2" id="KW-0238">DNA-binding</keyword>
<evidence type="ECO:0000256" key="1">
    <source>
        <dbReference type="ARBA" id="ARBA00023015"/>
    </source>
</evidence>
<dbReference type="InterPro" id="IPR050707">
    <property type="entry name" value="HTH_MetabolicPath_Reg"/>
</dbReference>
<dbReference type="PROSITE" id="PS51078">
    <property type="entry name" value="ICLR_ED"/>
    <property type="match status" value="1"/>
</dbReference>
<sequence length="284" mass="30046">MEEKPSVSGAHDGRRSIQSVETGFPLLAALVDAGVPLTLRDLAGRAGMTSAKAHPYLVSFVRVGLVQQDAASGQYELGPFALQMGLVSLQRLDPVRVALPHVHQLANQIGHTLAIAVLGSHGPTMIYICEASYPVHVNMRKGTVMSMLHTATGHVFAAWLPPQVSRHYIEREAGDQAVVTSIGQRQLSDHAFDELLDEVRRHGMARALGNPLPGIDALSVPVFDHTGGVALVLTCLGPSTLFDAAWDSPIALALKACANTISMQLGFRADKAVATSARQAGSAG</sequence>
<dbReference type="SUPFAM" id="SSF55781">
    <property type="entry name" value="GAF domain-like"/>
    <property type="match status" value="1"/>
</dbReference>
<dbReference type="AlphaFoldDB" id="A0A225MDR9"/>
<dbReference type="SUPFAM" id="SSF46785">
    <property type="entry name" value="Winged helix' DNA-binding domain"/>
    <property type="match status" value="1"/>
</dbReference>
<dbReference type="PROSITE" id="PS51077">
    <property type="entry name" value="HTH_ICLR"/>
    <property type="match status" value="1"/>
</dbReference>
<dbReference type="Pfam" id="PF09339">
    <property type="entry name" value="HTH_IclR"/>
    <property type="match status" value="1"/>
</dbReference>
<dbReference type="Pfam" id="PF01614">
    <property type="entry name" value="IclR_C"/>
    <property type="match status" value="1"/>
</dbReference>
<gene>
    <name evidence="6" type="ORF">CEY11_15705</name>
</gene>
<dbReference type="Proteomes" id="UP000214603">
    <property type="component" value="Unassembled WGS sequence"/>
</dbReference>
<feature type="domain" description="IclR-ED" evidence="5">
    <location>
        <begin position="80"/>
        <end position="267"/>
    </location>
</feature>
<evidence type="ECO:0000313" key="7">
    <source>
        <dbReference type="Proteomes" id="UP000214603"/>
    </source>
</evidence>
<dbReference type="GO" id="GO:0045892">
    <property type="term" value="P:negative regulation of DNA-templated transcription"/>
    <property type="evidence" value="ECO:0007669"/>
    <property type="project" value="TreeGrafter"/>
</dbReference>
<dbReference type="RefSeq" id="WP_088604325.1">
    <property type="nucleotide sequence ID" value="NZ_NJIH01000008.1"/>
</dbReference>
<dbReference type="InterPro" id="IPR029016">
    <property type="entry name" value="GAF-like_dom_sf"/>
</dbReference>
<dbReference type="InterPro" id="IPR005471">
    <property type="entry name" value="Tscrpt_reg_IclR_N"/>
</dbReference>
<evidence type="ECO:0000313" key="6">
    <source>
        <dbReference type="EMBL" id="OWT58413.1"/>
    </source>
</evidence>
<dbReference type="EMBL" id="NJIH01000008">
    <property type="protein sequence ID" value="OWT58413.1"/>
    <property type="molecule type" value="Genomic_DNA"/>
</dbReference>
<comment type="caution">
    <text evidence="6">The sequence shown here is derived from an EMBL/GenBank/DDBJ whole genome shotgun (WGS) entry which is preliminary data.</text>
</comment>
<dbReference type="InterPro" id="IPR036388">
    <property type="entry name" value="WH-like_DNA-bd_sf"/>
</dbReference>
<keyword evidence="7" id="KW-1185">Reference proteome</keyword>
<proteinExistence type="predicted"/>
<dbReference type="OrthoDB" id="8524622at2"/>
<dbReference type="PANTHER" id="PTHR30136:SF8">
    <property type="entry name" value="TRANSCRIPTIONAL REGULATORY PROTEIN"/>
    <property type="match status" value="1"/>
</dbReference>
<feature type="domain" description="HTH iclR-type" evidence="4">
    <location>
        <begin position="17"/>
        <end position="79"/>
    </location>
</feature>
<dbReference type="SMART" id="SM00346">
    <property type="entry name" value="HTH_ICLR"/>
    <property type="match status" value="1"/>
</dbReference>
<dbReference type="GO" id="GO:0003700">
    <property type="term" value="F:DNA-binding transcription factor activity"/>
    <property type="evidence" value="ECO:0007669"/>
    <property type="project" value="TreeGrafter"/>
</dbReference>
<dbReference type="Gene3D" id="1.10.10.10">
    <property type="entry name" value="Winged helix-like DNA-binding domain superfamily/Winged helix DNA-binding domain"/>
    <property type="match status" value="1"/>
</dbReference>
<name>A0A225MDR9_9BURK</name>
<protein>
    <submittedName>
        <fullName evidence="6">IclR family transcriptional regulator</fullName>
    </submittedName>
</protein>
<evidence type="ECO:0000256" key="3">
    <source>
        <dbReference type="ARBA" id="ARBA00023163"/>
    </source>
</evidence>
<evidence type="ECO:0000259" key="4">
    <source>
        <dbReference type="PROSITE" id="PS51077"/>
    </source>
</evidence>
<accession>A0A225MDR9</accession>
<dbReference type="GO" id="GO:0003677">
    <property type="term" value="F:DNA binding"/>
    <property type="evidence" value="ECO:0007669"/>
    <property type="project" value="UniProtKB-KW"/>
</dbReference>
<keyword evidence="1" id="KW-0805">Transcription regulation</keyword>
<dbReference type="PANTHER" id="PTHR30136">
    <property type="entry name" value="HELIX-TURN-HELIX TRANSCRIPTIONAL REGULATOR, ICLR FAMILY"/>
    <property type="match status" value="1"/>
</dbReference>
<keyword evidence="3" id="KW-0804">Transcription</keyword>